<sequence>MSRRHGSEHKNRRSGWPQSTPNSRTDPTEGHHSLGYHAEDLIFRMSLPQSTFSPQQATNPTRTSGRHRNRPSPTDSHSPTPDSSPSLGELYPNAALFSDGSVSGVQNSTTSPGSEGFAPFQPQHHPMFPQQPPRRRPPPHPNPQPQRVLTAADFLHRRPLSPQPSSSESSGHSRQSSVGSFTHLPPPFPLPAPSTQPIAIPQHRGAAGGPAKIQIFRSQPRATGLILTRVMVGRVPPVVASPDSSAFLPLICRR</sequence>
<comment type="caution">
    <text evidence="1">The sequence shown here is derived from an EMBL/GenBank/DDBJ whole genome shotgun (WGS) entry which is preliminary data.</text>
</comment>
<reference evidence="1" key="1">
    <citation type="submission" date="2019-10" db="EMBL/GenBank/DDBJ databases">
        <authorList>
            <consortium name="DOE Joint Genome Institute"/>
            <person name="Kuo A."/>
            <person name="Miyauchi S."/>
            <person name="Kiss E."/>
            <person name="Drula E."/>
            <person name="Kohler A."/>
            <person name="Sanchez-Garcia M."/>
            <person name="Andreopoulos B."/>
            <person name="Barry K.W."/>
            <person name="Bonito G."/>
            <person name="Buee M."/>
            <person name="Carver A."/>
            <person name="Chen C."/>
            <person name="Cichocki N."/>
            <person name="Clum A."/>
            <person name="Culley D."/>
            <person name="Crous P.W."/>
            <person name="Fauchery L."/>
            <person name="Girlanda M."/>
            <person name="Hayes R."/>
            <person name="Keri Z."/>
            <person name="Labutti K."/>
            <person name="Lipzen A."/>
            <person name="Lombard V."/>
            <person name="Magnuson J."/>
            <person name="Maillard F."/>
            <person name="Morin E."/>
            <person name="Murat C."/>
            <person name="Nolan M."/>
            <person name="Ohm R."/>
            <person name="Pangilinan J."/>
            <person name="Pereira M."/>
            <person name="Perotto S."/>
            <person name="Peter M."/>
            <person name="Riley R."/>
            <person name="Sitrit Y."/>
            <person name="Stielow B."/>
            <person name="Szollosi G."/>
            <person name="Zifcakova L."/>
            <person name="Stursova M."/>
            <person name="Spatafora J.W."/>
            <person name="Tedersoo L."/>
            <person name="Vaario L.-M."/>
            <person name="Yamada A."/>
            <person name="Yan M."/>
            <person name="Wang P."/>
            <person name="Xu J."/>
            <person name="Bruns T."/>
            <person name="Baldrian P."/>
            <person name="Vilgalys R."/>
            <person name="Henrissat B."/>
            <person name="Grigoriev I.V."/>
            <person name="Hibbett D."/>
            <person name="Nagy L.G."/>
            <person name="Martin F.M."/>
        </authorList>
    </citation>
    <scope>NUCLEOTIDE SEQUENCE</scope>
    <source>
        <strain evidence="1">P2</strain>
    </source>
</reference>
<evidence type="ECO:0000313" key="1">
    <source>
        <dbReference type="EMBL" id="KAF9649988.1"/>
    </source>
</evidence>
<evidence type="ECO:0000313" key="2">
    <source>
        <dbReference type="Proteomes" id="UP000886501"/>
    </source>
</evidence>
<dbReference type="Proteomes" id="UP000886501">
    <property type="component" value="Unassembled WGS sequence"/>
</dbReference>
<proteinExistence type="predicted"/>
<keyword evidence="2" id="KW-1185">Reference proteome</keyword>
<gene>
    <name evidence="1" type="ORF">BDM02DRAFT_1686308</name>
</gene>
<protein>
    <submittedName>
        <fullName evidence="1">Uncharacterized protein</fullName>
    </submittedName>
</protein>
<reference evidence="1" key="2">
    <citation type="journal article" date="2020" name="Nat. Commun.">
        <title>Large-scale genome sequencing of mycorrhizal fungi provides insights into the early evolution of symbiotic traits.</title>
        <authorList>
            <person name="Miyauchi S."/>
            <person name="Kiss E."/>
            <person name="Kuo A."/>
            <person name="Drula E."/>
            <person name="Kohler A."/>
            <person name="Sanchez-Garcia M."/>
            <person name="Morin E."/>
            <person name="Andreopoulos B."/>
            <person name="Barry K.W."/>
            <person name="Bonito G."/>
            <person name="Buee M."/>
            <person name="Carver A."/>
            <person name="Chen C."/>
            <person name="Cichocki N."/>
            <person name="Clum A."/>
            <person name="Culley D."/>
            <person name="Crous P.W."/>
            <person name="Fauchery L."/>
            <person name="Girlanda M."/>
            <person name="Hayes R.D."/>
            <person name="Keri Z."/>
            <person name="LaButti K."/>
            <person name="Lipzen A."/>
            <person name="Lombard V."/>
            <person name="Magnuson J."/>
            <person name="Maillard F."/>
            <person name="Murat C."/>
            <person name="Nolan M."/>
            <person name="Ohm R.A."/>
            <person name="Pangilinan J."/>
            <person name="Pereira M.F."/>
            <person name="Perotto S."/>
            <person name="Peter M."/>
            <person name="Pfister S."/>
            <person name="Riley R."/>
            <person name="Sitrit Y."/>
            <person name="Stielow J.B."/>
            <person name="Szollosi G."/>
            <person name="Zifcakova L."/>
            <person name="Stursova M."/>
            <person name="Spatafora J.W."/>
            <person name="Tedersoo L."/>
            <person name="Vaario L.M."/>
            <person name="Yamada A."/>
            <person name="Yan M."/>
            <person name="Wang P."/>
            <person name="Xu J."/>
            <person name="Bruns T."/>
            <person name="Baldrian P."/>
            <person name="Vilgalys R."/>
            <person name="Dunand C."/>
            <person name="Henrissat B."/>
            <person name="Grigoriev I.V."/>
            <person name="Hibbett D."/>
            <person name="Nagy L.G."/>
            <person name="Martin F.M."/>
        </authorList>
    </citation>
    <scope>NUCLEOTIDE SEQUENCE</scope>
    <source>
        <strain evidence="1">P2</strain>
    </source>
</reference>
<organism evidence="1 2">
    <name type="scientific">Thelephora ganbajun</name>
    <name type="common">Ganba fungus</name>
    <dbReference type="NCBI Taxonomy" id="370292"/>
    <lineage>
        <taxon>Eukaryota</taxon>
        <taxon>Fungi</taxon>
        <taxon>Dikarya</taxon>
        <taxon>Basidiomycota</taxon>
        <taxon>Agaricomycotina</taxon>
        <taxon>Agaricomycetes</taxon>
        <taxon>Thelephorales</taxon>
        <taxon>Thelephoraceae</taxon>
        <taxon>Thelephora</taxon>
    </lineage>
</organism>
<accession>A0ACB6ZKY8</accession>
<dbReference type="EMBL" id="MU117990">
    <property type="protein sequence ID" value="KAF9649988.1"/>
    <property type="molecule type" value="Genomic_DNA"/>
</dbReference>
<name>A0ACB6ZKY8_THEGA</name>